<evidence type="ECO:0000313" key="2">
    <source>
        <dbReference type="EnsemblMetazoa" id="ISCW002561-PA"/>
    </source>
</evidence>
<dbReference type="EMBL" id="ABJB010854408">
    <property type="status" value="NOT_ANNOTATED_CDS"/>
    <property type="molecule type" value="Genomic_DNA"/>
</dbReference>
<dbReference type="VEuPathDB" id="VectorBase:ISCI002561"/>
<protein>
    <submittedName>
        <fullName evidence="1 2">Uncharacterized protein</fullName>
    </submittedName>
</protein>
<dbReference type="AlphaFoldDB" id="B7PB61"/>
<evidence type="ECO:0000313" key="3">
    <source>
        <dbReference type="Proteomes" id="UP000001555"/>
    </source>
</evidence>
<dbReference type="PaxDb" id="6945-B7PB61"/>
<sequence length="55" mass="6463">MEWPIILESSVPMTEVLCDSTGKQVWLCQCSNLFCKTKFATYYWKHVCARFPEVN</sequence>
<name>B7PB61_IXOSC</name>
<dbReference type="HOGENOM" id="CLU_3034667_0_0_1"/>
<dbReference type="EnsemblMetazoa" id="ISCW002561-RA">
    <property type="protein sequence ID" value="ISCW002561-PA"/>
    <property type="gene ID" value="ISCW002561"/>
</dbReference>
<reference evidence="2" key="2">
    <citation type="submission" date="2020-05" db="UniProtKB">
        <authorList>
            <consortium name="EnsemblMetazoa"/>
        </authorList>
    </citation>
    <scope>IDENTIFICATION</scope>
    <source>
        <strain evidence="2">wikel</strain>
    </source>
</reference>
<proteinExistence type="predicted"/>
<dbReference type="VEuPathDB" id="VectorBase:ISCW002561"/>
<dbReference type="EMBL" id="ABJB010449506">
    <property type="status" value="NOT_ANNOTATED_CDS"/>
    <property type="molecule type" value="Genomic_DNA"/>
</dbReference>
<evidence type="ECO:0000313" key="1">
    <source>
        <dbReference type="EMBL" id="EEC03833.1"/>
    </source>
</evidence>
<accession>B7PB61</accession>
<dbReference type="Proteomes" id="UP000001555">
    <property type="component" value="Unassembled WGS sequence"/>
</dbReference>
<dbReference type="InParanoid" id="B7PB61"/>
<organism>
    <name type="scientific">Ixodes scapularis</name>
    <name type="common">Black-legged tick</name>
    <name type="synonym">Deer tick</name>
    <dbReference type="NCBI Taxonomy" id="6945"/>
    <lineage>
        <taxon>Eukaryota</taxon>
        <taxon>Metazoa</taxon>
        <taxon>Ecdysozoa</taxon>
        <taxon>Arthropoda</taxon>
        <taxon>Chelicerata</taxon>
        <taxon>Arachnida</taxon>
        <taxon>Acari</taxon>
        <taxon>Parasitiformes</taxon>
        <taxon>Ixodida</taxon>
        <taxon>Ixodoidea</taxon>
        <taxon>Ixodidae</taxon>
        <taxon>Ixodinae</taxon>
        <taxon>Ixodes</taxon>
    </lineage>
</organism>
<dbReference type="EMBL" id="DS674641">
    <property type="protein sequence ID" value="EEC03833.1"/>
    <property type="molecule type" value="Genomic_DNA"/>
</dbReference>
<gene>
    <name evidence="1" type="ORF">IscW_ISCW002561</name>
</gene>
<reference evidence="1 3" key="1">
    <citation type="submission" date="2008-03" db="EMBL/GenBank/DDBJ databases">
        <title>Annotation of Ixodes scapularis.</title>
        <authorList>
            <consortium name="Ixodes scapularis Genome Project Consortium"/>
            <person name="Caler E."/>
            <person name="Hannick L.I."/>
            <person name="Bidwell S."/>
            <person name="Joardar V."/>
            <person name="Thiagarajan M."/>
            <person name="Amedeo P."/>
            <person name="Galinsky K.J."/>
            <person name="Schobel S."/>
            <person name="Inman J."/>
            <person name="Hostetler J."/>
            <person name="Miller J."/>
            <person name="Hammond M."/>
            <person name="Megy K."/>
            <person name="Lawson D."/>
            <person name="Kodira C."/>
            <person name="Sutton G."/>
            <person name="Meyer J."/>
            <person name="Hill C.A."/>
            <person name="Birren B."/>
            <person name="Nene V."/>
            <person name="Collins F."/>
            <person name="Alarcon-Chaidez F."/>
            <person name="Wikel S."/>
            <person name="Strausberg R."/>
        </authorList>
    </citation>
    <scope>NUCLEOTIDE SEQUENCE [LARGE SCALE GENOMIC DNA]</scope>
    <source>
        <strain evidence="3">Wikel</strain>
        <strain evidence="1">Wikel colony</strain>
    </source>
</reference>
<keyword evidence="3" id="KW-1185">Reference proteome</keyword>